<dbReference type="EMBL" id="SWLB01000005">
    <property type="protein sequence ID" value="KAF3338598.1"/>
    <property type="molecule type" value="Genomic_DNA"/>
</dbReference>
<dbReference type="Proteomes" id="UP000623129">
    <property type="component" value="Unassembled WGS sequence"/>
</dbReference>
<comment type="caution">
    <text evidence="3">The sequence shown here is derived from an EMBL/GenBank/DDBJ whole genome shotgun (WGS) entry which is preliminary data.</text>
</comment>
<dbReference type="InterPro" id="IPR012417">
    <property type="entry name" value="CaM-bd_dom_pln"/>
</dbReference>
<reference evidence="3" key="1">
    <citation type="submission" date="2020-01" db="EMBL/GenBank/DDBJ databases">
        <title>Genome sequence of Kobresia littledalei, the first chromosome-level genome in the family Cyperaceae.</title>
        <authorList>
            <person name="Qu G."/>
        </authorList>
    </citation>
    <scope>NUCLEOTIDE SEQUENCE</scope>
    <source>
        <strain evidence="3">C.B.Clarke</strain>
        <tissue evidence="3">Leaf</tissue>
    </source>
</reference>
<feature type="compositionally biased region" description="Acidic residues" evidence="1">
    <location>
        <begin position="199"/>
        <end position="208"/>
    </location>
</feature>
<dbReference type="PANTHER" id="PTHR33349:SF20">
    <property type="entry name" value="CHROMO DOMAIN CEC-LIKE PROTEIN"/>
    <property type="match status" value="1"/>
</dbReference>
<dbReference type="PANTHER" id="PTHR33349">
    <property type="entry name" value="EMB|CAB62594.1"/>
    <property type="match status" value="1"/>
</dbReference>
<organism evidence="3 4">
    <name type="scientific">Carex littledalei</name>
    <dbReference type="NCBI Taxonomy" id="544730"/>
    <lineage>
        <taxon>Eukaryota</taxon>
        <taxon>Viridiplantae</taxon>
        <taxon>Streptophyta</taxon>
        <taxon>Embryophyta</taxon>
        <taxon>Tracheophyta</taxon>
        <taxon>Spermatophyta</taxon>
        <taxon>Magnoliopsida</taxon>
        <taxon>Liliopsida</taxon>
        <taxon>Poales</taxon>
        <taxon>Cyperaceae</taxon>
        <taxon>Cyperoideae</taxon>
        <taxon>Cariceae</taxon>
        <taxon>Carex</taxon>
        <taxon>Carex subgen. Euthyceras</taxon>
    </lineage>
</organism>
<evidence type="ECO:0000259" key="2">
    <source>
        <dbReference type="Pfam" id="PF07839"/>
    </source>
</evidence>
<feature type="compositionally biased region" description="Polar residues" evidence="1">
    <location>
        <begin position="115"/>
        <end position="135"/>
    </location>
</feature>
<evidence type="ECO:0000313" key="3">
    <source>
        <dbReference type="EMBL" id="KAF3338598.1"/>
    </source>
</evidence>
<name>A0A833REY8_9POAL</name>
<dbReference type="OrthoDB" id="1939646at2759"/>
<feature type="compositionally biased region" description="Polar residues" evidence="1">
    <location>
        <begin position="174"/>
        <end position="184"/>
    </location>
</feature>
<dbReference type="GO" id="GO:0005516">
    <property type="term" value="F:calmodulin binding"/>
    <property type="evidence" value="ECO:0007669"/>
    <property type="project" value="InterPro"/>
</dbReference>
<sequence length="355" mass="37800">MATSRPTIDTAPKRVPNLQPRTSPPAGPTIPSIRKSDPTNTRRNHNAPLPLSPSTTKRSTPVPFSKSVTTTSTSHAKISPKPKKNPPTVITPPKKSHKESVQSAKPPSPKMKTETGITRSSSGIRTGTKAGNTSALIRGRSSVAGTGTKTVTKIGGTAKPTSKRCPSIGAKTGTKPSLSRVNSAPNLIKEVVDLHREEETEVPEEEEKDANLSPNLEEKHEETKLIPVPLSVEEEEEEEEKEGVIEIRGENEDQIETNAETEVKKEEKEAIEEVIPVTVTAELVSVPTIPAPAVTVSDVPVPVVPAPAVPVPAQGKKEAVISNSAIEVTRSKLVGERKSKVLALVGAFESVMSTD</sequence>
<dbReference type="Pfam" id="PF07839">
    <property type="entry name" value="CaM_binding"/>
    <property type="match status" value="1"/>
</dbReference>
<protein>
    <submittedName>
        <fullName evidence="3">Titin-like protein</fullName>
    </submittedName>
</protein>
<feature type="compositionally biased region" description="Basic and acidic residues" evidence="1">
    <location>
        <begin position="242"/>
        <end position="251"/>
    </location>
</feature>
<evidence type="ECO:0000313" key="4">
    <source>
        <dbReference type="Proteomes" id="UP000623129"/>
    </source>
</evidence>
<feature type="compositionally biased region" description="Acidic residues" evidence="1">
    <location>
        <begin position="232"/>
        <end position="241"/>
    </location>
</feature>
<feature type="region of interest" description="Disordered" evidence="1">
    <location>
        <begin position="196"/>
        <end position="269"/>
    </location>
</feature>
<evidence type="ECO:0000256" key="1">
    <source>
        <dbReference type="SAM" id="MobiDB-lite"/>
    </source>
</evidence>
<dbReference type="AlphaFoldDB" id="A0A833REY8"/>
<feature type="compositionally biased region" description="Polar residues" evidence="1">
    <location>
        <begin position="66"/>
        <end position="76"/>
    </location>
</feature>
<accession>A0A833REY8</accession>
<feature type="region of interest" description="Disordered" evidence="1">
    <location>
        <begin position="1"/>
        <end position="184"/>
    </location>
</feature>
<feature type="compositionally biased region" description="Low complexity" evidence="1">
    <location>
        <begin position="143"/>
        <end position="159"/>
    </location>
</feature>
<keyword evidence="4" id="KW-1185">Reference proteome</keyword>
<feature type="domain" description="Calmodulin-binding" evidence="2">
    <location>
        <begin position="316"/>
        <end position="353"/>
    </location>
</feature>
<proteinExistence type="predicted"/>
<gene>
    <name evidence="3" type="ORF">FCM35_KLT17435</name>
</gene>